<dbReference type="GO" id="GO:0016829">
    <property type="term" value="F:lyase activity"/>
    <property type="evidence" value="ECO:0007669"/>
    <property type="project" value="UniProtKB-KW"/>
</dbReference>
<dbReference type="PANTHER" id="PTHR11941">
    <property type="entry name" value="ENOYL-COA HYDRATASE-RELATED"/>
    <property type="match status" value="1"/>
</dbReference>
<evidence type="ECO:0000256" key="1">
    <source>
        <dbReference type="ARBA" id="ARBA00005254"/>
    </source>
</evidence>
<dbReference type="RefSeq" id="WP_148745502.1">
    <property type="nucleotide sequence ID" value="NZ_VSTH01000206.1"/>
</dbReference>
<sequence>MLTDVVITGEGALFGQPEIKRNSARDGTTQRLTRVSLAMLMILDVQSISVHTAIEPGMVAEVAEAGKARALGIADVLAHNPPHSIELAKASVLAARQTTPDAGVEFERQAIRVAFTGSDQQEGMNASFEER</sequence>
<accession>A0A5S4Y9M6</accession>
<dbReference type="Proteomes" id="UP000324797">
    <property type="component" value="Unassembled WGS sequence"/>
</dbReference>
<dbReference type="PANTHER" id="PTHR11941:SF54">
    <property type="entry name" value="ENOYL-COA HYDRATASE, MITOCHONDRIAL"/>
    <property type="match status" value="1"/>
</dbReference>
<evidence type="ECO:0000313" key="3">
    <source>
        <dbReference type="EMBL" id="TYO61130.1"/>
    </source>
</evidence>
<keyword evidence="4" id="KW-1185">Reference proteome</keyword>
<comment type="caution">
    <text evidence="3">The sequence shown here is derived from an EMBL/GenBank/DDBJ whole genome shotgun (WGS) entry which is preliminary data.</text>
</comment>
<comment type="similarity">
    <text evidence="1">Belongs to the enoyl-CoA hydratase/isomerase family.</text>
</comment>
<keyword evidence="2" id="KW-0456">Lyase</keyword>
<evidence type="ECO:0000256" key="2">
    <source>
        <dbReference type="ARBA" id="ARBA00023239"/>
    </source>
</evidence>
<dbReference type="InterPro" id="IPR029045">
    <property type="entry name" value="ClpP/crotonase-like_dom_sf"/>
</dbReference>
<name>A0A5S4Y9M6_9BRAD</name>
<dbReference type="AlphaFoldDB" id="A0A5S4Y9M6"/>
<gene>
    <name evidence="3" type="ORF">FXV83_39810</name>
</gene>
<dbReference type="InterPro" id="IPR001753">
    <property type="entry name" value="Enoyl-CoA_hydra/iso"/>
</dbReference>
<dbReference type="Gene3D" id="1.10.12.10">
    <property type="entry name" value="Lyase 2-enoyl-coa Hydratase, Chain A, domain 2"/>
    <property type="match status" value="1"/>
</dbReference>
<proteinExistence type="inferred from homology"/>
<organism evidence="3 4">
    <name type="scientific">Bradyrhizobium hipponense</name>
    <dbReference type="NCBI Taxonomy" id="2605638"/>
    <lineage>
        <taxon>Bacteria</taxon>
        <taxon>Pseudomonadati</taxon>
        <taxon>Pseudomonadota</taxon>
        <taxon>Alphaproteobacteria</taxon>
        <taxon>Hyphomicrobiales</taxon>
        <taxon>Nitrobacteraceae</taxon>
        <taxon>Bradyrhizobium</taxon>
    </lineage>
</organism>
<protein>
    <submittedName>
        <fullName evidence="3">Uncharacterized protein</fullName>
    </submittedName>
</protein>
<dbReference type="Pfam" id="PF00378">
    <property type="entry name" value="ECH_1"/>
    <property type="match status" value="1"/>
</dbReference>
<evidence type="ECO:0000313" key="4">
    <source>
        <dbReference type="Proteomes" id="UP000324797"/>
    </source>
</evidence>
<dbReference type="EMBL" id="VSTH01000206">
    <property type="protein sequence ID" value="TYO61130.1"/>
    <property type="molecule type" value="Genomic_DNA"/>
</dbReference>
<dbReference type="InterPro" id="IPR014748">
    <property type="entry name" value="Enoyl-CoA_hydra_C"/>
</dbReference>
<dbReference type="SUPFAM" id="SSF52096">
    <property type="entry name" value="ClpP/crotonase"/>
    <property type="match status" value="1"/>
</dbReference>
<dbReference type="Gene3D" id="3.90.226.10">
    <property type="entry name" value="2-enoyl-CoA Hydratase, Chain A, domain 1"/>
    <property type="match status" value="1"/>
</dbReference>
<reference evidence="3 4" key="1">
    <citation type="submission" date="2019-08" db="EMBL/GenBank/DDBJ databases">
        <title>Bradyrhizobium hipponensis sp. nov., a rhizobium isolated from a Lupinus angustifolius root nodule in Tunisia.</title>
        <authorList>
            <person name="Off K."/>
            <person name="Rejili M."/>
            <person name="Mars M."/>
            <person name="Brachmann A."/>
            <person name="Marin M."/>
        </authorList>
    </citation>
    <scope>NUCLEOTIDE SEQUENCE [LARGE SCALE GENOMIC DNA]</scope>
    <source>
        <strain evidence="4">aSej3</strain>
    </source>
</reference>
<dbReference type="GO" id="GO:0006635">
    <property type="term" value="P:fatty acid beta-oxidation"/>
    <property type="evidence" value="ECO:0007669"/>
    <property type="project" value="TreeGrafter"/>
</dbReference>